<name>A0ABQ8TVN9_PERAM</name>
<evidence type="ECO:0000313" key="1">
    <source>
        <dbReference type="EMBL" id="KAJ4449747.1"/>
    </source>
</evidence>
<reference evidence="1 2" key="1">
    <citation type="journal article" date="2022" name="Allergy">
        <title>Genome assembly and annotation of Periplaneta americana reveal a comprehensive cockroach allergen profile.</title>
        <authorList>
            <person name="Wang L."/>
            <person name="Xiong Q."/>
            <person name="Saelim N."/>
            <person name="Wang L."/>
            <person name="Nong W."/>
            <person name="Wan A.T."/>
            <person name="Shi M."/>
            <person name="Liu X."/>
            <person name="Cao Q."/>
            <person name="Hui J.H.L."/>
            <person name="Sookrung N."/>
            <person name="Leung T.F."/>
            <person name="Tungtrongchitr A."/>
            <person name="Tsui S.K.W."/>
        </authorList>
    </citation>
    <scope>NUCLEOTIDE SEQUENCE [LARGE SCALE GENOMIC DNA]</scope>
    <source>
        <strain evidence="1">PWHHKU_190912</strain>
    </source>
</reference>
<sequence length="250" mass="27826">MILSEQYSAEQVSRPAGYARGDGGLKAERGCETCSALYCSPTRTIIIQCDETTNRKGEAVFIILSHLPPTSPATSHIYVASVYELESTNSNGYCQALVNSIIKYSIPYIKNLDFTSYSVRLLLQLPFFEGSSYPTAYKLVPKINSLIREFDVVNRLLLDKRSSAALEALRGNIKQVTSKRRKKGRPKKSWLEGILDAMESRYFQDVAVEEEVQGILAVAGLQMHFMTETDVAAKGDMTHSDEDSDVMDSD</sequence>
<organism evidence="1 2">
    <name type="scientific">Periplaneta americana</name>
    <name type="common">American cockroach</name>
    <name type="synonym">Blatta americana</name>
    <dbReference type="NCBI Taxonomy" id="6978"/>
    <lineage>
        <taxon>Eukaryota</taxon>
        <taxon>Metazoa</taxon>
        <taxon>Ecdysozoa</taxon>
        <taxon>Arthropoda</taxon>
        <taxon>Hexapoda</taxon>
        <taxon>Insecta</taxon>
        <taxon>Pterygota</taxon>
        <taxon>Neoptera</taxon>
        <taxon>Polyneoptera</taxon>
        <taxon>Dictyoptera</taxon>
        <taxon>Blattodea</taxon>
        <taxon>Blattoidea</taxon>
        <taxon>Blattidae</taxon>
        <taxon>Blattinae</taxon>
        <taxon>Periplaneta</taxon>
    </lineage>
</organism>
<comment type="caution">
    <text evidence="1">The sequence shown here is derived from an EMBL/GenBank/DDBJ whole genome shotgun (WGS) entry which is preliminary data.</text>
</comment>
<accession>A0ABQ8TVN9</accession>
<gene>
    <name evidence="1" type="ORF">ANN_01151</name>
</gene>
<dbReference type="Proteomes" id="UP001148838">
    <property type="component" value="Unassembled WGS sequence"/>
</dbReference>
<evidence type="ECO:0000313" key="2">
    <source>
        <dbReference type="Proteomes" id="UP001148838"/>
    </source>
</evidence>
<keyword evidence="2" id="KW-1185">Reference proteome</keyword>
<proteinExistence type="predicted"/>
<dbReference type="EMBL" id="JAJSOF020000003">
    <property type="protein sequence ID" value="KAJ4449747.1"/>
    <property type="molecule type" value="Genomic_DNA"/>
</dbReference>
<protein>
    <submittedName>
        <fullName evidence="1">Uncharacterized protein</fullName>
    </submittedName>
</protein>